<dbReference type="SMART" id="SM00530">
    <property type="entry name" value="HTH_XRE"/>
    <property type="match status" value="1"/>
</dbReference>
<accession>A0AAE3JHY9</accession>
<comment type="caution">
    <text evidence="2">The sequence shown here is derived from an EMBL/GenBank/DDBJ whole genome shotgun (WGS) entry which is preliminary data.</text>
</comment>
<dbReference type="RefSeq" id="WP_230752632.1">
    <property type="nucleotide sequence ID" value="NZ_JAINWA010000001.1"/>
</dbReference>
<feature type="domain" description="HTH cro/C1-type" evidence="1">
    <location>
        <begin position="19"/>
        <end position="62"/>
    </location>
</feature>
<protein>
    <submittedName>
        <fullName evidence="2">Helix-turn-helix domain-containing protein</fullName>
    </submittedName>
</protein>
<dbReference type="InterPro" id="IPR010744">
    <property type="entry name" value="Phage_CI_N"/>
</dbReference>
<dbReference type="InterPro" id="IPR001387">
    <property type="entry name" value="Cro/C1-type_HTH"/>
</dbReference>
<dbReference type="CDD" id="cd00093">
    <property type="entry name" value="HTH_XRE"/>
    <property type="match status" value="1"/>
</dbReference>
<dbReference type="Pfam" id="PF07022">
    <property type="entry name" value="Phage_CI_repr"/>
    <property type="match status" value="1"/>
</dbReference>
<gene>
    <name evidence="2" type="ORF">K7J14_02390</name>
</gene>
<sequence>MNFNERLRAEIEYSGLLHKEIADKAGIKKRAFDMYVGSRLSMPPADIAVKIAEVLGVSVEYLVTGNKAPKEVTLPPETNKVIALLSSLDSKEKEAFITLLEALANKR</sequence>
<proteinExistence type="predicted"/>
<keyword evidence="3" id="KW-1185">Reference proteome</keyword>
<evidence type="ECO:0000259" key="1">
    <source>
        <dbReference type="PROSITE" id="PS50943"/>
    </source>
</evidence>
<dbReference type="SUPFAM" id="SSF47413">
    <property type="entry name" value="lambda repressor-like DNA-binding domains"/>
    <property type="match status" value="1"/>
</dbReference>
<dbReference type="InterPro" id="IPR010982">
    <property type="entry name" value="Lambda_DNA-bd_dom_sf"/>
</dbReference>
<dbReference type="PROSITE" id="PS50943">
    <property type="entry name" value="HTH_CROC1"/>
    <property type="match status" value="1"/>
</dbReference>
<dbReference type="Gene3D" id="1.10.260.40">
    <property type="entry name" value="lambda repressor-like DNA-binding domains"/>
    <property type="match status" value="1"/>
</dbReference>
<reference evidence="2" key="1">
    <citation type="submission" date="2021-08" db="EMBL/GenBank/DDBJ databases">
        <title>Comparative analyses of Brucepasteria parasyntrophica and Teretinema zuelzerae.</title>
        <authorList>
            <person name="Song Y."/>
            <person name="Brune A."/>
        </authorList>
    </citation>
    <scope>NUCLEOTIDE SEQUENCE</scope>
    <source>
        <strain evidence="2">DSM 1903</strain>
    </source>
</reference>
<dbReference type="GO" id="GO:0003677">
    <property type="term" value="F:DNA binding"/>
    <property type="evidence" value="ECO:0007669"/>
    <property type="project" value="InterPro"/>
</dbReference>
<organism evidence="2 3">
    <name type="scientific">Teretinema zuelzerae</name>
    <dbReference type="NCBI Taxonomy" id="156"/>
    <lineage>
        <taxon>Bacteria</taxon>
        <taxon>Pseudomonadati</taxon>
        <taxon>Spirochaetota</taxon>
        <taxon>Spirochaetia</taxon>
        <taxon>Spirochaetales</taxon>
        <taxon>Treponemataceae</taxon>
        <taxon>Teretinema</taxon>
    </lineage>
</organism>
<dbReference type="AlphaFoldDB" id="A0AAE3JHY9"/>
<name>A0AAE3JHY9_9SPIR</name>
<evidence type="ECO:0000313" key="3">
    <source>
        <dbReference type="Proteomes" id="UP001198163"/>
    </source>
</evidence>
<dbReference type="Proteomes" id="UP001198163">
    <property type="component" value="Unassembled WGS sequence"/>
</dbReference>
<dbReference type="GO" id="GO:0045892">
    <property type="term" value="P:negative regulation of DNA-templated transcription"/>
    <property type="evidence" value="ECO:0007669"/>
    <property type="project" value="InterPro"/>
</dbReference>
<dbReference type="EMBL" id="JAINWA010000001">
    <property type="protein sequence ID" value="MCD1653546.1"/>
    <property type="molecule type" value="Genomic_DNA"/>
</dbReference>
<evidence type="ECO:0000313" key="2">
    <source>
        <dbReference type="EMBL" id="MCD1653546.1"/>
    </source>
</evidence>